<protein>
    <submittedName>
        <fullName evidence="1">Uncharacterized protein</fullName>
    </submittedName>
</protein>
<sequence length="78" mass="9124">MIRTSCERWSLTPTNLKKSKHKYYKLPVHILPSVILITFQPTLLKEHYVMDITGCSNICFYKLKEQIATLQVRDIPGM</sequence>
<dbReference type="EMBL" id="JAJFAZ020000007">
    <property type="protein sequence ID" value="KAI5319456.1"/>
    <property type="molecule type" value="Genomic_DNA"/>
</dbReference>
<comment type="caution">
    <text evidence="1">The sequence shown here is derived from an EMBL/GenBank/DDBJ whole genome shotgun (WGS) entry which is preliminary data.</text>
</comment>
<accession>A0AAD4V8S3</accession>
<name>A0AAD4V8S3_PRUDU</name>
<proteinExistence type="predicted"/>
<keyword evidence="2" id="KW-1185">Reference proteome</keyword>
<gene>
    <name evidence="1" type="ORF">L3X38_039164</name>
</gene>
<evidence type="ECO:0000313" key="1">
    <source>
        <dbReference type="EMBL" id="KAI5319456.1"/>
    </source>
</evidence>
<reference evidence="1 2" key="1">
    <citation type="journal article" date="2022" name="G3 (Bethesda)">
        <title>Whole-genome sequence and methylome profiling of the almond [Prunus dulcis (Mill.) D.A. Webb] cultivar 'Nonpareil'.</title>
        <authorList>
            <person name="D'Amico-Willman K.M."/>
            <person name="Ouma W.Z."/>
            <person name="Meulia T."/>
            <person name="Sideli G.M."/>
            <person name="Gradziel T.M."/>
            <person name="Fresnedo-Ramirez J."/>
        </authorList>
    </citation>
    <scope>NUCLEOTIDE SEQUENCE [LARGE SCALE GENOMIC DNA]</scope>
    <source>
        <strain evidence="1">Clone GOH B32 T37-40</strain>
    </source>
</reference>
<evidence type="ECO:0000313" key="2">
    <source>
        <dbReference type="Proteomes" id="UP001054821"/>
    </source>
</evidence>
<dbReference type="Proteomes" id="UP001054821">
    <property type="component" value="Chromosome 7"/>
</dbReference>
<dbReference type="AlphaFoldDB" id="A0AAD4V8S3"/>
<organism evidence="1 2">
    <name type="scientific">Prunus dulcis</name>
    <name type="common">Almond</name>
    <name type="synonym">Amygdalus dulcis</name>
    <dbReference type="NCBI Taxonomy" id="3755"/>
    <lineage>
        <taxon>Eukaryota</taxon>
        <taxon>Viridiplantae</taxon>
        <taxon>Streptophyta</taxon>
        <taxon>Embryophyta</taxon>
        <taxon>Tracheophyta</taxon>
        <taxon>Spermatophyta</taxon>
        <taxon>Magnoliopsida</taxon>
        <taxon>eudicotyledons</taxon>
        <taxon>Gunneridae</taxon>
        <taxon>Pentapetalae</taxon>
        <taxon>rosids</taxon>
        <taxon>fabids</taxon>
        <taxon>Rosales</taxon>
        <taxon>Rosaceae</taxon>
        <taxon>Amygdaloideae</taxon>
        <taxon>Amygdaleae</taxon>
        <taxon>Prunus</taxon>
    </lineage>
</organism>